<dbReference type="InterPro" id="IPR025948">
    <property type="entry name" value="HTH-like_dom"/>
</dbReference>
<dbReference type="PANTHER" id="PTHR46889">
    <property type="entry name" value="TRANSPOSASE INSF FOR INSERTION SEQUENCE IS3B-RELATED"/>
    <property type="match status" value="1"/>
</dbReference>
<dbReference type="EMBL" id="GU568021">
    <property type="protein sequence ID" value="ADI23696.1"/>
    <property type="molecule type" value="Genomic_DNA"/>
</dbReference>
<dbReference type="NCBIfam" id="NF033516">
    <property type="entry name" value="transpos_IS3"/>
    <property type="match status" value="1"/>
</dbReference>
<evidence type="ECO:0000313" key="2">
    <source>
        <dbReference type="EMBL" id="ADI23696.1"/>
    </source>
</evidence>
<dbReference type="GO" id="GO:0015074">
    <property type="term" value="P:DNA integration"/>
    <property type="evidence" value="ECO:0007669"/>
    <property type="project" value="InterPro"/>
</dbReference>
<dbReference type="InterPro" id="IPR048020">
    <property type="entry name" value="Transpos_IS3"/>
</dbReference>
<dbReference type="GO" id="GO:0003676">
    <property type="term" value="F:nucleic acid binding"/>
    <property type="evidence" value="ECO:0007669"/>
    <property type="project" value="InterPro"/>
</dbReference>
<dbReference type="Gene3D" id="3.30.420.10">
    <property type="entry name" value="Ribonuclease H-like superfamily/Ribonuclease H"/>
    <property type="match status" value="1"/>
</dbReference>
<reference evidence="2" key="1">
    <citation type="submission" date="2010-01" db="EMBL/GenBank/DDBJ databases">
        <title>Genome fragments of uncultured bacteria from the North Pacific subtropical Gyre.</title>
        <authorList>
            <person name="Pham V.D."/>
            <person name="Delong E.F."/>
        </authorList>
    </citation>
    <scope>NUCLEOTIDE SEQUENCE</scope>
</reference>
<dbReference type="Pfam" id="PF00665">
    <property type="entry name" value="rve"/>
    <property type="match status" value="1"/>
</dbReference>
<dbReference type="Pfam" id="PF13276">
    <property type="entry name" value="HTH_21"/>
    <property type="match status" value="1"/>
</dbReference>
<evidence type="ECO:0000259" key="1">
    <source>
        <dbReference type="PROSITE" id="PS50994"/>
    </source>
</evidence>
<dbReference type="SUPFAM" id="SSF53098">
    <property type="entry name" value="Ribonuclease H-like"/>
    <property type="match status" value="1"/>
</dbReference>
<dbReference type="InterPro" id="IPR001584">
    <property type="entry name" value="Integrase_cat-core"/>
</dbReference>
<proteinExistence type="predicted"/>
<organism evidence="2">
    <name type="scientific">uncultured Oceanospirillales bacterium HF4000_21D01</name>
    <dbReference type="NCBI Taxonomy" id="723624"/>
    <lineage>
        <taxon>Bacteria</taxon>
        <taxon>Pseudomonadati</taxon>
        <taxon>Pseudomonadota</taxon>
        <taxon>Gammaproteobacteria</taxon>
        <taxon>Oceanospirillales</taxon>
        <taxon>environmental samples</taxon>
    </lineage>
</organism>
<dbReference type="InterPro" id="IPR012337">
    <property type="entry name" value="RNaseH-like_sf"/>
</dbReference>
<protein>
    <submittedName>
        <fullName evidence="2">Transposase and inactivated derivatives</fullName>
    </submittedName>
</protein>
<dbReference type="InterPro" id="IPR050900">
    <property type="entry name" value="Transposase_IS3/IS150/IS904"/>
</dbReference>
<dbReference type="InterPro" id="IPR036397">
    <property type="entry name" value="RNaseH_sf"/>
</dbReference>
<accession>E7C8C2</accession>
<dbReference type="AlphaFoldDB" id="E7C8C2"/>
<dbReference type="Pfam" id="PF13333">
    <property type="entry name" value="rve_2"/>
    <property type="match status" value="1"/>
</dbReference>
<dbReference type="PROSITE" id="PS50994">
    <property type="entry name" value="INTEGRASE"/>
    <property type="match status" value="1"/>
</dbReference>
<name>E7C8C2_9GAMM</name>
<dbReference type="PANTHER" id="PTHR46889:SF4">
    <property type="entry name" value="TRANSPOSASE INSO FOR INSERTION SEQUENCE ELEMENT IS911B-RELATED"/>
    <property type="match status" value="1"/>
</dbReference>
<feature type="domain" description="Integrase catalytic" evidence="1">
    <location>
        <begin position="120"/>
        <end position="282"/>
    </location>
</feature>
<sequence length="289" mass="33699">MFIARHKKTWPVDLMCRLLGVTRSGYYGYQQRHGDEEDDRYHQELLEAVRDIAKASDYSYGSRRMKKALSILSYSASRNKARKLMKETGVQVKHRKKYKVTTNSNHKQPVFDNVLNRQFDVVQPDQAYVGDITYLWTGEGWLYLAVVIDLYSRKVVGWSMGSRMKAQLVCDALMMGIWLRRPAAGLVVHSDRGTQYASKAYRRLLKAHGFMGSMSRKGDCWDNAVAESFFGSLKQERVQWRYYQTRFEAQQDVLQYISMFYNSYRLHSYLGYVCPNQYESEMAGLKKVA</sequence>